<evidence type="ECO:0000259" key="7">
    <source>
        <dbReference type="Pfam" id="PF04130"/>
    </source>
</evidence>
<gene>
    <name evidence="9" type="ORF">M0813_21106</name>
</gene>
<dbReference type="InterPro" id="IPR041470">
    <property type="entry name" value="GCP_N"/>
</dbReference>
<evidence type="ECO:0000256" key="6">
    <source>
        <dbReference type="SAM" id="MobiDB-lite"/>
    </source>
</evidence>
<feature type="compositionally biased region" description="Basic residues" evidence="6">
    <location>
        <begin position="114"/>
        <end position="130"/>
    </location>
</feature>
<protein>
    <submittedName>
        <fullName evidence="9">Gamma-tubulin complex component 2</fullName>
    </submittedName>
</protein>
<evidence type="ECO:0000256" key="4">
    <source>
        <dbReference type="ARBA" id="ARBA00022701"/>
    </source>
</evidence>
<evidence type="ECO:0000256" key="1">
    <source>
        <dbReference type="ARBA" id="ARBA00004245"/>
    </source>
</evidence>
<feature type="compositionally biased region" description="Basic and acidic residues" evidence="6">
    <location>
        <begin position="722"/>
        <end position="733"/>
    </location>
</feature>
<feature type="region of interest" description="Disordered" evidence="6">
    <location>
        <begin position="113"/>
        <end position="193"/>
    </location>
</feature>
<feature type="domain" description="Gamma tubulin complex component C-terminal" evidence="7">
    <location>
        <begin position="622"/>
        <end position="1052"/>
    </location>
</feature>
<keyword evidence="3" id="KW-0963">Cytoplasm</keyword>
<organism evidence="9 10">
    <name type="scientific">Anaeramoeba flamelloides</name>
    <dbReference type="NCBI Taxonomy" id="1746091"/>
    <lineage>
        <taxon>Eukaryota</taxon>
        <taxon>Metamonada</taxon>
        <taxon>Anaeramoebidae</taxon>
        <taxon>Anaeramoeba</taxon>
    </lineage>
</organism>
<keyword evidence="10" id="KW-1185">Reference proteome</keyword>
<name>A0ABQ8YIU1_9EUKA</name>
<keyword evidence="4" id="KW-0493">Microtubule</keyword>
<dbReference type="Gene3D" id="1.20.120.1900">
    <property type="entry name" value="Gamma-tubulin complex, C-terminal domain"/>
    <property type="match status" value="1"/>
</dbReference>
<feature type="region of interest" description="Disordered" evidence="6">
    <location>
        <begin position="713"/>
        <end position="742"/>
    </location>
</feature>
<comment type="similarity">
    <text evidence="2">Belongs to the TUBGCP family.</text>
</comment>
<feature type="compositionally biased region" description="Low complexity" evidence="6">
    <location>
        <begin position="168"/>
        <end position="185"/>
    </location>
</feature>
<dbReference type="InterPro" id="IPR042241">
    <property type="entry name" value="GCP_C_sf"/>
</dbReference>
<evidence type="ECO:0000313" key="10">
    <source>
        <dbReference type="Proteomes" id="UP001150062"/>
    </source>
</evidence>
<feature type="domain" description="Gamma tubulin complex component protein N-terminal" evidence="8">
    <location>
        <begin position="302"/>
        <end position="619"/>
    </location>
</feature>
<proteinExistence type="inferred from homology"/>
<dbReference type="Proteomes" id="UP001150062">
    <property type="component" value="Unassembled WGS sequence"/>
</dbReference>
<keyword evidence="5" id="KW-0206">Cytoskeleton</keyword>
<accession>A0ABQ8YIU1</accession>
<dbReference type="PANTHER" id="PTHR19302">
    <property type="entry name" value="GAMMA TUBULIN COMPLEX PROTEIN"/>
    <property type="match status" value="1"/>
</dbReference>
<sequence>MEELIGKLFLWLEIDESPRVYSSTLIKNNKKIELSRVGGKTVLQKLNNAGSYPRLIEKFKKKYNLTMHSTSTENLEQQKELPELMGVFALIITYPSLLKILENKILLDELTKGSKSHHQKKNSYGHKPKQSLRNNNKLLQKKKRSKNQDQYTNKDKDKNKNKNKNQKNNKNTNKNKNNKNINKNKNTQKDVPDLLTTKFENDYFLSPDSKEKLDSIQIRETSFTPISIPISTKKQHKKKKRQEKLSLKDFEQKNIQFSDWSNTRPYLNGTHLVQFTRGSVLIEDNKKQIGDFPVKIQEKLILQDLLYCLIGIEGKYITVITEEEKNQVSFEYDQTLDESLGDLTRQILPLCNSHYSISRYTFKHFNYIYGKINHSFCSAINELLEDYYLTISKFDEKLNTKGDFTLQKLKRYLSPSSLTLTLINNLIKELIELKAKGGILVNLIQEHIEKYGSDLHSRSLFFFLLERACKPYLQMVEKWLFTGIVEDPYDEFIIIKNNKIVKEGLTNDYHDRYWEKKYTLRKYDEHIDLVKFEDYDYDEFSNEERKKKLGYAPFFLKKYSEKLLTAGKYLNVIKECGIKIDCRFSEPFSYSFNEQEYRLMINKVYNWSSEKLLTLLVEKNQLFEHLEALKRYFLIGTGDWMSHFIDLAMKELSKKIVEVVPNKLVSILGVALQNSISKNDPLKEKLNCVLLPNNLINQLMQIIDVMKIRNQQKYSKKRQKKMEKGKESKREGGNKNQQISSKFTGNNMFTTSLFKDKLEVSNFDIDGKAQFLLTPRVIQQQPNVMGIDVFALDYQVSWPLSLFINKKILTKYQIIFRHLFYCKRVEKQICDAWKAQQRTKEIDFELVLLQSYSLIQKMLHFIQNLQYYMHFEVLEQNWLKFKTKIRKKKVKSIDKLMKYHEDFLDTCLKQCMLTNPRLLRSLTKILSTCQIFSTHTKRLTDSFTITNREKLNIENRNPNISDSNTFSSLKNPKKSQSRIELIKKYQDKIKIEAENVKKLVNEKGFSNMIKNSEKKFIQNLALLLISLQSYSQTDFDPQMADLVTRLDYNRFYSNVLNSKDFRIFNK</sequence>
<dbReference type="EMBL" id="JAOAOG010000163">
    <property type="protein sequence ID" value="KAJ6244520.1"/>
    <property type="molecule type" value="Genomic_DNA"/>
</dbReference>
<dbReference type="InterPro" id="IPR007259">
    <property type="entry name" value="GCP"/>
</dbReference>
<comment type="caution">
    <text evidence="9">The sequence shown here is derived from an EMBL/GenBank/DDBJ whole genome shotgun (WGS) entry which is preliminary data.</text>
</comment>
<dbReference type="PANTHER" id="PTHR19302:SF13">
    <property type="entry name" value="GAMMA-TUBULIN COMPLEX COMPONENT 2"/>
    <property type="match status" value="1"/>
</dbReference>
<evidence type="ECO:0000313" key="9">
    <source>
        <dbReference type="EMBL" id="KAJ6244520.1"/>
    </source>
</evidence>
<evidence type="ECO:0000256" key="5">
    <source>
        <dbReference type="ARBA" id="ARBA00023212"/>
    </source>
</evidence>
<reference evidence="9" key="1">
    <citation type="submission" date="2022-08" db="EMBL/GenBank/DDBJ databases">
        <title>Novel sulfate-reducing endosymbionts in the free-living metamonad Anaeramoeba.</title>
        <authorList>
            <person name="Jerlstrom-Hultqvist J."/>
            <person name="Cepicka I."/>
            <person name="Gallot-Lavallee L."/>
            <person name="Salas-Leiva D."/>
            <person name="Curtis B.A."/>
            <person name="Zahonova K."/>
            <person name="Pipaliya S."/>
            <person name="Dacks J."/>
            <person name="Roger A.J."/>
        </authorList>
    </citation>
    <scope>NUCLEOTIDE SEQUENCE</scope>
    <source>
        <strain evidence="9">Schooner1</strain>
    </source>
</reference>
<dbReference type="Pfam" id="PF17681">
    <property type="entry name" value="GCP_N_terminal"/>
    <property type="match status" value="1"/>
</dbReference>
<comment type="subcellular location">
    <subcellularLocation>
        <location evidence="1">Cytoplasm</location>
        <location evidence="1">Cytoskeleton</location>
    </subcellularLocation>
</comment>
<evidence type="ECO:0000256" key="3">
    <source>
        <dbReference type="ARBA" id="ARBA00022490"/>
    </source>
</evidence>
<evidence type="ECO:0000259" key="8">
    <source>
        <dbReference type="Pfam" id="PF17681"/>
    </source>
</evidence>
<evidence type="ECO:0000256" key="2">
    <source>
        <dbReference type="ARBA" id="ARBA00010337"/>
    </source>
</evidence>
<dbReference type="Pfam" id="PF04130">
    <property type="entry name" value="GCP_C_terminal"/>
    <property type="match status" value="1"/>
</dbReference>
<dbReference type="InterPro" id="IPR040457">
    <property type="entry name" value="GCP_C"/>
</dbReference>